<dbReference type="EMBL" id="AZSP01000150">
    <property type="protein sequence ID" value="PVE11177.1"/>
    <property type="molecule type" value="Genomic_DNA"/>
</dbReference>
<dbReference type="Proteomes" id="UP000245992">
    <property type="component" value="Unassembled WGS sequence"/>
</dbReference>
<gene>
    <name evidence="2" type="ORF">Y717_17405</name>
</gene>
<dbReference type="OrthoDB" id="4321758at2"/>
<evidence type="ECO:0000313" key="2">
    <source>
        <dbReference type="EMBL" id="PVE11177.1"/>
    </source>
</evidence>
<comment type="caution">
    <text evidence="2">The sequence shown here is derived from an EMBL/GenBank/DDBJ whole genome shotgun (WGS) entry which is preliminary data.</text>
</comment>
<organism evidence="2 3">
    <name type="scientific">Streptomyces scopuliridis RB72</name>
    <dbReference type="NCBI Taxonomy" id="1440053"/>
    <lineage>
        <taxon>Bacteria</taxon>
        <taxon>Bacillati</taxon>
        <taxon>Actinomycetota</taxon>
        <taxon>Actinomycetes</taxon>
        <taxon>Kitasatosporales</taxon>
        <taxon>Streptomycetaceae</taxon>
        <taxon>Streptomyces</taxon>
    </lineage>
</organism>
<feature type="signal peptide" evidence="1">
    <location>
        <begin position="1"/>
        <end position="36"/>
    </location>
</feature>
<keyword evidence="3" id="KW-1185">Reference proteome</keyword>
<feature type="chain" id="PRO_5039246130" evidence="1">
    <location>
        <begin position="37"/>
        <end position="96"/>
    </location>
</feature>
<evidence type="ECO:0000256" key="1">
    <source>
        <dbReference type="SAM" id="SignalP"/>
    </source>
</evidence>
<dbReference type="RefSeq" id="WP_116641066.1">
    <property type="nucleotide sequence ID" value="NZ_AZSP01000150.1"/>
</dbReference>
<keyword evidence="1" id="KW-0732">Signal</keyword>
<reference evidence="2 3" key="1">
    <citation type="submission" date="2013-12" db="EMBL/GenBank/DDBJ databases">
        <title>Annotated genome of Streptomyces scopuliridis.</title>
        <authorList>
            <person name="Olson J.B."/>
        </authorList>
    </citation>
    <scope>NUCLEOTIDE SEQUENCE [LARGE SCALE GENOMIC DNA]</scope>
    <source>
        <strain evidence="2 3">RB72</strain>
    </source>
</reference>
<name>A0A2T7T7N8_9ACTN</name>
<proteinExistence type="predicted"/>
<protein>
    <submittedName>
        <fullName evidence="2">Uncharacterized protein</fullName>
    </submittedName>
</protein>
<accession>A0A2T7T7N8</accession>
<sequence length="96" mass="10380">MSAARRGKRRATLPSRAWSVLAASVGLIALSGAAVSATVLNAGGSDGVVTHRETASPEEVLEFWTPERIKQAKPAEMPVQPVECVGRQWFVRPHCW</sequence>
<dbReference type="AlphaFoldDB" id="A0A2T7T7N8"/>
<evidence type="ECO:0000313" key="3">
    <source>
        <dbReference type="Proteomes" id="UP000245992"/>
    </source>
</evidence>